<dbReference type="InParanoid" id="A0A409WU45"/>
<name>A0A409WU45_9AGAR</name>
<feature type="region of interest" description="Disordered" evidence="1">
    <location>
        <begin position="178"/>
        <end position="200"/>
    </location>
</feature>
<sequence length="211" mass="22765">MSCRRPAQPKKDARRPDLASEVEPNTSKPRYWPAQASTGVPCCDPPPTPPIFPTPSPCPLYVPANCTNPIDTLGVGVNEPLLPGPVLSLPPKIKSSKLGDRLGVPVPPYSGDLDLSGVPHIGDAPAPPTALAVPFAIACRRGDMPSRRASMSEAECARGMLKGDEECEEFEECEEVAEDMDMEDEDEWDEELEGAGDGEEEYMYDIDIAVD</sequence>
<gene>
    <name evidence="2" type="ORF">CVT26_004373</name>
</gene>
<accession>A0A409WU45</accession>
<evidence type="ECO:0000256" key="1">
    <source>
        <dbReference type="SAM" id="MobiDB-lite"/>
    </source>
</evidence>
<feature type="region of interest" description="Disordered" evidence="1">
    <location>
        <begin position="1"/>
        <end position="46"/>
    </location>
</feature>
<organism evidence="2 3">
    <name type="scientific">Gymnopilus dilepis</name>
    <dbReference type="NCBI Taxonomy" id="231916"/>
    <lineage>
        <taxon>Eukaryota</taxon>
        <taxon>Fungi</taxon>
        <taxon>Dikarya</taxon>
        <taxon>Basidiomycota</taxon>
        <taxon>Agaricomycotina</taxon>
        <taxon>Agaricomycetes</taxon>
        <taxon>Agaricomycetidae</taxon>
        <taxon>Agaricales</taxon>
        <taxon>Agaricineae</taxon>
        <taxon>Hymenogastraceae</taxon>
        <taxon>Gymnopilus</taxon>
    </lineage>
</organism>
<proteinExistence type="predicted"/>
<protein>
    <submittedName>
        <fullName evidence="2">Uncharacterized protein</fullName>
    </submittedName>
</protein>
<feature type="compositionally biased region" description="Basic and acidic residues" evidence="1">
    <location>
        <begin position="9"/>
        <end position="18"/>
    </location>
</feature>
<dbReference type="AlphaFoldDB" id="A0A409WU45"/>
<reference evidence="2 3" key="1">
    <citation type="journal article" date="2018" name="Evol. Lett.">
        <title>Horizontal gene cluster transfer increased hallucinogenic mushroom diversity.</title>
        <authorList>
            <person name="Reynolds H.T."/>
            <person name="Vijayakumar V."/>
            <person name="Gluck-Thaler E."/>
            <person name="Korotkin H.B."/>
            <person name="Matheny P.B."/>
            <person name="Slot J.C."/>
        </authorList>
    </citation>
    <scope>NUCLEOTIDE SEQUENCE [LARGE SCALE GENOMIC DNA]</scope>
    <source>
        <strain evidence="2 3">SRW20</strain>
    </source>
</reference>
<comment type="caution">
    <text evidence="2">The sequence shown here is derived from an EMBL/GenBank/DDBJ whole genome shotgun (WGS) entry which is preliminary data.</text>
</comment>
<evidence type="ECO:0000313" key="3">
    <source>
        <dbReference type="Proteomes" id="UP000284706"/>
    </source>
</evidence>
<dbReference type="EMBL" id="NHYE01004804">
    <property type="protein sequence ID" value="PPQ81999.1"/>
    <property type="molecule type" value="Genomic_DNA"/>
</dbReference>
<dbReference type="Proteomes" id="UP000284706">
    <property type="component" value="Unassembled WGS sequence"/>
</dbReference>
<evidence type="ECO:0000313" key="2">
    <source>
        <dbReference type="EMBL" id="PPQ81999.1"/>
    </source>
</evidence>
<keyword evidence="3" id="KW-1185">Reference proteome</keyword>